<protein>
    <recommendedName>
        <fullName evidence="10">Phosphoribosylformylglycinamidine synthase</fullName>
        <shortName evidence="10">FGAM synthase</shortName>
        <shortName evidence="10">FGAMS</shortName>
        <ecNumber evidence="10">6.3.5.3</ecNumber>
    </recommendedName>
    <alternativeName>
        <fullName evidence="10">Formylglycinamide ribonucleotide amidotransferase</fullName>
        <shortName evidence="10">FGAR amidotransferase</shortName>
        <shortName evidence="10">FGAR-AT</shortName>
    </alternativeName>
</protein>
<dbReference type="HAMAP" id="MF_00419">
    <property type="entry name" value="PurL_1"/>
    <property type="match status" value="1"/>
</dbReference>
<dbReference type="CDD" id="cd02203">
    <property type="entry name" value="PurL_repeat1"/>
    <property type="match status" value="1"/>
</dbReference>
<dbReference type="EC" id="6.3.5.3" evidence="10"/>
<comment type="subunit">
    <text evidence="10">Monomer.</text>
</comment>
<dbReference type="EMBL" id="CP021255">
    <property type="protein sequence ID" value="AVD71286.1"/>
    <property type="molecule type" value="Genomic_DNA"/>
</dbReference>
<name>A0A2L1GNR9_9BACT</name>
<evidence type="ECO:0000256" key="7">
    <source>
        <dbReference type="ARBA" id="ARBA00022840"/>
    </source>
</evidence>
<dbReference type="FunFam" id="3.30.1330.10:FF:000007">
    <property type="entry name" value="Phosphoribosylformylglycinamidine synthase, putative"/>
    <property type="match status" value="1"/>
</dbReference>
<evidence type="ECO:0000259" key="12">
    <source>
        <dbReference type="Pfam" id="PF18076"/>
    </source>
</evidence>
<dbReference type="NCBIfam" id="TIGR01735">
    <property type="entry name" value="FGAM_synt"/>
    <property type="match status" value="1"/>
</dbReference>
<feature type="binding site" evidence="10">
    <location>
        <position position="659"/>
    </location>
    <ligand>
        <name>ATP</name>
        <dbReference type="ChEBI" id="CHEBI:30616"/>
    </ligand>
</feature>
<dbReference type="Gene3D" id="3.30.1330.10">
    <property type="entry name" value="PurM-like, N-terminal domain"/>
    <property type="match status" value="2"/>
</dbReference>
<keyword evidence="8 10" id="KW-0460">Magnesium</keyword>
<keyword evidence="3 10" id="KW-0436">Ligase</keyword>
<feature type="binding site" evidence="10">
    <location>
        <position position="864"/>
    </location>
    <ligand>
        <name>ATP</name>
        <dbReference type="ChEBI" id="CHEBI:30616"/>
    </ligand>
</feature>
<dbReference type="Pfam" id="PF22689">
    <property type="entry name" value="FGAR-AT_PurM_N-like"/>
    <property type="match status" value="1"/>
</dbReference>
<dbReference type="SUPFAM" id="SSF52317">
    <property type="entry name" value="Class I glutamine amidotransferase-like"/>
    <property type="match status" value="1"/>
</dbReference>
<evidence type="ECO:0000256" key="5">
    <source>
        <dbReference type="ARBA" id="ARBA00022741"/>
    </source>
</evidence>
<dbReference type="GO" id="GO:0004642">
    <property type="term" value="F:phosphoribosylformylglycinamidine synthase activity"/>
    <property type="evidence" value="ECO:0007669"/>
    <property type="project" value="UniProtKB-UniRule"/>
</dbReference>
<dbReference type="PANTHER" id="PTHR10099:SF1">
    <property type="entry name" value="PHOSPHORIBOSYLFORMYLGLYCINAMIDINE SYNTHASE"/>
    <property type="match status" value="1"/>
</dbReference>
<dbReference type="InterPro" id="IPR029062">
    <property type="entry name" value="Class_I_gatase-like"/>
</dbReference>
<feature type="active site" description="Nucleophile" evidence="10">
    <location>
        <position position="1108"/>
    </location>
</feature>
<dbReference type="SUPFAM" id="SSF56042">
    <property type="entry name" value="PurM C-terminal domain-like"/>
    <property type="match status" value="2"/>
</dbReference>
<reference evidence="14 15" key="1">
    <citation type="journal article" date="2018" name="MBio">
        <title>Insights into the evolution of host association through the isolation and characterization of a novel human periodontal pathobiont, Desulfobulbus oralis.</title>
        <authorList>
            <person name="Cross K.L."/>
            <person name="Chirania P."/>
            <person name="Xiong W."/>
            <person name="Beall C.J."/>
            <person name="Elkins J.G."/>
            <person name="Giannone R.J."/>
            <person name="Griffen A.L."/>
            <person name="Guss A.M."/>
            <person name="Hettich R.L."/>
            <person name="Joshi S.S."/>
            <person name="Mokrzan E.M."/>
            <person name="Martin R.K."/>
            <person name="Zhulin I.B."/>
            <person name="Leys E.J."/>
            <person name="Podar M."/>
        </authorList>
    </citation>
    <scope>NUCLEOTIDE SEQUENCE [LARGE SCALE GENOMIC DNA]</scope>
    <source>
        <strain evidence="14 15">ORNL</strain>
    </source>
</reference>
<feature type="binding site" evidence="10">
    <location>
        <position position="699"/>
    </location>
    <ligand>
        <name>Mg(2+)</name>
        <dbReference type="ChEBI" id="CHEBI:18420"/>
    </ligand>
</feature>
<feature type="binding site" evidence="10">
    <location>
        <position position="660"/>
    </location>
    <ligand>
        <name>Mg(2+)</name>
        <dbReference type="ChEBI" id="CHEBI:18420"/>
    </ligand>
</feature>
<dbReference type="Pfam" id="PF02769">
    <property type="entry name" value="AIRS_C"/>
    <property type="match status" value="2"/>
</dbReference>
<feature type="domain" description="PurM-like C-terminal" evidence="11">
    <location>
        <begin position="414"/>
        <end position="568"/>
    </location>
</feature>
<dbReference type="SUPFAM" id="SSF82697">
    <property type="entry name" value="PurS-like"/>
    <property type="match status" value="1"/>
</dbReference>
<keyword evidence="5 10" id="KW-0547">Nucleotide-binding</keyword>
<evidence type="ECO:0000256" key="3">
    <source>
        <dbReference type="ARBA" id="ARBA00022598"/>
    </source>
</evidence>
<keyword evidence="6 10" id="KW-0658">Purine biosynthesis</keyword>
<evidence type="ECO:0000256" key="10">
    <source>
        <dbReference type="HAMAP-Rule" id="MF_00419"/>
    </source>
</evidence>
<dbReference type="GO" id="GO:0005737">
    <property type="term" value="C:cytoplasm"/>
    <property type="evidence" value="ECO:0007669"/>
    <property type="project" value="UniProtKB-SubCell"/>
</dbReference>
<proteinExistence type="inferred from homology"/>
<gene>
    <name evidence="10" type="primary">purL</name>
    <name evidence="14" type="ORF">CAY53_07220</name>
</gene>
<evidence type="ECO:0000256" key="8">
    <source>
        <dbReference type="ARBA" id="ARBA00022842"/>
    </source>
</evidence>
<feature type="active site" evidence="10">
    <location>
        <position position="1236"/>
    </location>
</feature>
<dbReference type="Proteomes" id="UP000239867">
    <property type="component" value="Chromosome"/>
</dbReference>
<dbReference type="Gene3D" id="1.10.8.750">
    <property type="entry name" value="Phosphoribosylformylglycinamidine synthase, linker domain"/>
    <property type="match status" value="1"/>
</dbReference>
<keyword evidence="15" id="KW-1185">Reference proteome</keyword>
<dbReference type="SUPFAM" id="SSF55326">
    <property type="entry name" value="PurM N-terminal domain-like"/>
    <property type="match status" value="2"/>
</dbReference>
<feature type="active site" evidence="10">
    <location>
        <position position="1238"/>
    </location>
</feature>
<accession>A0A2L1GNR9</accession>
<dbReference type="SMART" id="SM01211">
    <property type="entry name" value="GATase_5"/>
    <property type="match status" value="1"/>
</dbReference>
<dbReference type="Gene3D" id="3.40.50.880">
    <property type="match status" value="1"/>
</dbReference>
<comment type="similarity">
    <text evidence="2 10">In the N-terminal section; belongs to the FGAMS family.</text>
</comment>
<evidence type="ECO:0000313" key="14">
    <source>
        <dbReference type="EMBL" id="AVD71286.1"/>
    </source>
</evidence>
<sequence length="1276" mass="139116">MPETVSHLYRRINDRLSFCFNIETTGPLTAEEARCLRLILADGFRADTITDAPQDSGQTVVEIGPRLNFATAWSANMLAICRSVGLNMVSRVERSRRYVVPAGEDLAAFAAARHDRMTECVYAEPLASFAHKVQPEPVYEVDLIGRGKEVLAEIPGLSMDEWDRQLYYDYFVGHARRNPTIVELMDLNNANSEHSRHSFFRGRQVIDGKAHEQSLFDLVKGTLAANPRGSLVAFKDNSSVIQGRKIQTLVAERPGQPSAIAMRSVELHPLLTAETHNFPTGVAPFPGAETGTGGRIRDVQGTGRGGTVMAGTAGYCVAGLHIPGYALPWEPALPCPDTLAPALTIAIEASNGASDYGNKFGEPLIQGFVRSFDMRLKGQGAGQGERWGFLKPIMFTGGIGQIDGLHTEKKRPLAGMRIVQVGGPAYRVGFGGGAASSMLQGENESALDFDAVQRGDAEMEQKMNRVIRACIEMGAESLIEVIHDQGAGGPANVLKELVESAGGRVEIRKIHVGDPSMSVLEIYVAEYQERVGMLIQPENLPALQAICAREKVVCEDLGEVTGDLRFIVHDSQNNTTPVNLELDRLLGHLPQKTYTDETRLEPPAPLVLPAKLSPKEALERVLRLLSVGSKRFLTNKVDRSVSGLVAQQQCCGPLQLTVADCAVVAQSHFELFGIATAIGEQPVKMLVNPAAGARMALAEALTNLVWAKIDDPLQIKCSANWMWAPKLRGEGAALRQAAEAMAAAMIALGVAVDGGKDSLSMATKVGGEVVKSPRDLVISLYAAMSDLRQKVTPDLKSTDSVLLLVDVAPGKRRLGGSALAQCFGQESLGDEVPDLDSPALLKRAFLAVQDLIAEGLILSGHDRSEGGLITTVLEMAFAGNCGLRLALQGGEAEALATLFAEELGLVLECSWQHLPEVKKRLAEAEVPLVVLGQTTPDRIVNVLYNGRPVLDESLVLLRQWWEETSYRLERLQVNPDCAEEERLNCLDRPGPGYHLPFTPQPTALSVLQAADKPRVAILRDEGSNSDREMAAAFYSAGFEPWDITMTDLLAGRVRLDGFRGLAAVGGFSYADVPESAKGWASTIVFNDALHREFQSFYQRPDTFTFGSCNGCQLFALLGWVPWQGLDAEAQPRFVRNVSGRFESRWSTVRVQKSPAIMLRGMDGLIFGIHVDHGEGRLVFPDALVRERVRVEGLAPLVYVDDSGRATEDYPFNPNGSGDGLAGLCSPDGRHLALMPHAERCFLPWQAHWLPQHMKDLAVSPWLRMFQNAYHWCMERR</sequence>
<evidence type="ECO:0000256" key="6">
    <source>
        <dbReference type="ARBA" id="ARBA00022755"/>
    </source>
</evidence>
<dbReference type="KEGG" id="deo:CAY53_07220"/>
<evidence type="ECO:0000313" key="15">
    <source>
        <dbReference type="Proteomes" id="UP000239867"/>
    </source>
</evidence>
<evidence type="ECO:0000256" key="2">
    <source>
        <dbReference type="ARBA" id="ARBA00008608"/>
    </source>
</evidence>
<feature type="domain" description="PurM-like C-terminal" evidence="11">
    <location>
        <begin position="812"/>
        <end position="942"/>
    </location>
</feature>
<evidence type="ECO:0000256" key="1">
    <source>
        <dbReference type="ARBA" id="ARBA00004920"/>
    </source>
</evidence>
<dbReference type="NCBIfam" id="NF003672">
    <property type="entry name" value="PRK05297.1"/>
    <property type="match status" value="1"/>
</dbReference>
<feature type="domain" description="FGAR-AT PurM N-terminal-like" evidence="13">
    <location>
        <begin position="629"/>
        <end position="782"/>
    </location>
</feature>
<dbReference type="GO" id="GO:0046872">
    <property type="term" value="F:metal ion binding"/>
    <property type="evidence" value="ECO:0007669"/>
    <property type="project" value="UniProtKB-KW"/>
</dbReference>
<comment type="caution">
    <text evidence="10">Lacks conserved residue(s) required for the propagation of feature annotation.</text>
</comment>
<dbReference type="InterPro" id="IPR036604">
    <property type="entry name" value="PurS-like_sf"/>
</dbReference>
<dbReference type="AlphaFoldDB" id="A0A2L1GNR9"/>
<dbReference type="Pfam" id="PF13507">
    <property type="entry name" value="GATase_5"/>
    <property type="match status" value="1"/>
</dbReference>
<dbReference type="CDD" id="cd02204">
    <property type="entry name" value="PurL_repeat2"/>
    <property type="match status" value="1"/>
</dbReference>
<dbReference type="InterPro" id="IPR036676">
    <property type="entry name" value="PurM-like_C_sf"/>
</dbReference>
<keyword evidence="9 10" id="KW-0315">Glutamine amidotransferase</keyword>
<dbReference type="OrthoDB" id="9804441at2"/>
<dbReference type="GO" id="GO:0005524">
    <property type="term" value="F:ATP binding"/>
    <property type="evidence" value="ECO:0007669"/>
    <property type="project" value="UniProtKB-UniRule"/>
</dbReference>
<dbReference type="Gene3D" id="3.90.650.10">
    <property type="entry name" value="PurM-like C-terminal domain"/>
    <property type="match status" value="2"/>
</dbReference>
<evidence type="ECO:0000259" key="13">
    <source>
        <dbReference type="Pfam" id="PF22689"/>
    </source>
</evidence>
<evidence type="ECO:0000259" key="11">
    <source>
        <dbReference type="Pfam" id="PF02769"/>
    </source>
</evidence>
<dbReference type="InterPro" id="IPR040707">
    <property type="entry name" value="FGAR-AT_N"/>
</dbReference>
<dbReference type="InterPro" id="IPR055181">
    <property type="entry name" value="FGAR-AT_PurM_N-like"/>
</dbReference>
<comment type="subcellular location">
    <subcellularLocation>
        <location evidence="10">Cytoplasm</location>
    </subcellularLocation>
</comment>
<keyword evidence="10" id="KW-0963">Cytoplasm</keyword>
<dbReference type="UniPathway" id="UPA00074">
    <property type="reaction ID" value="UER00128"/>
</dbReference>
<comment type="function">
    <text evidence="10">Phosphoribosylformylglycinamidine synthase involved in the purines biosynthetic pathway. Catalyzes the ATP-dependent conversion of formylglycinamide ribonucleotide (FGAR) and glutamine to yield formylglycinamidine ribonucleotide (FGAM) and glutamate.</text>
</comment>
<feature type="binding site" evidence="10">
    <location>
        <position position="703"/>
    </location>
    <ligand>
        <name>Mg(2+)</name>
        <dbReference type="ChEBI" id="CHEBI:18420"/>
    </ligand>
</feature>
<dbReference type="SUPFAM" id="SSF109736">
    <property type="entry name" value="FGAM synthase PurL, linker domain"/>
    <property type="match status" value="1"/>
</dbReference>
<dbReference type="PANTHER" id="PTHR10099">
    <property type="entry name" value="PHOSPHORIBOSYLFORMYLGLYCINAMIDINE SYNTHASE"/>
    <property type="match status" value="1"/>
</dbReference>
<organism evidence="14 15">
    <name type="scientific">Desulfobulbus oralis</name>
    <dbReference type="NCBI Taxonomy" id="1986146"/>
    <lineage>
        <taxon>Bacteria</taxon>
        <taxon>Pseudomonadati</taxon>
        <taxon>Thermodesulfobacteriota</taxon>
        <taxon>Desulfobulbia</taxon>
        <taxon>Desulfobulbales</taxon>
        <taxon>Desulfobulbaceae</taxon>
        <taxon>Desulfobulbus</taxon>
    </lineage>
</organism>
<dbReference type="InterPro" id="IPR036921">
    <property type="entry name" value="PurM-like_N_sf"/>
</dbReference>
<evidence type="ECO:0000256" key="4">
    <source>
        <dbReference type="ARBA" id="ARBA00022723"/>
    </source>
</evidence>
<feature type="domain" description="Phosphoribosylformylglycinamidine synthase N-terminal" evidence="12">
    <location>
        <begin position="18"/>
        <end position="124"/>
    </location>
</feature>
<dbReference type="CDD" id="cd01740">
    <property type="entry name" value="GATase1_FGAR_AT"/>
    <property type="match status" value="1"/>
</dbReference>
<comment type="pathway">
    <text evidence="1 10">Purine metabolism; IMP biosynthesis via de novo pathway; 5-amino-1-(5-phospho-D-ribosyl)imidazole from N(2)-formyl-N(1)-(5-phospho-D-ribosyl)glycinamide: step 1/2.</text>
</comment>
<dbReference type="Pfam" id="PF18076">
    <property type="entry name" value="FGAR-AT_N"/>
    <property type="match status" value="1"/>
</dbReference>
<keyword evidence="7 10" id="KW-0067">ATP-binding</keyword>
<keyword evidence="4 10" id="KW-0479">Metal-binding</keyword>
<dbReference type="InterPro" id="IPR010918">
    <property type="entry name" value="PurM-like_C_dom"/>
</dbReference>
<comment type="catalytic activity">
    <reaction evidence="10">
        <text>N(2)-formyl-N(1)-(5-phospho-beta-D-ribosyl)glycinamide + L-glutamine + ATP + H2O = 2-formamido-N(1)-(5-O-phospho-beta-D-ribosyl)acetamidine + L-glutamate + ADP + phosphate + H(+)</text>
        <dbReference type="Rhea" id="RHEA:17129"/>
        <dbReference type="ChEBI" id="CHEBI:15377"/>
        <dbReference type="ChEBI" id="CHEBI:15378"/>
        <dbReference type="ChEBI" id="CHEBI:29985"/>
        <dbReference type="ChEBI" id="CHEBI:30616"/>
        <dbReference type="ChEBI" id="CHEBI:43474"/>
        <dbReference type="ChEBI" id="CHEBI:58359"/>
        <dbReference type="ChEBI" id="CHEBI:147286"/>
        <dbReference type="ChEBI" id="CHEBI:147287"/>
        <dbReference type="ChEBI" id="CHEBI:456216"/>
        <dbReference type="EC" id="6.3.5.3"/>
    </reaction>
</comment>
<feature type="binding site" evidence="10">
    <location>
        <position position="862"/>
    </location>
    <ligand>
        <name>Mg(2+)</name>
        <dbReference type="ChEBI" id="CHEBI:18420"/>
    </ligand>
</feature>
<dbReference type="InterPro" id="IPR010073">
    <property type="entry name" value="PurL_large"/>
</dbReference>
<evidence type="ECO:0000256" key="9">
    <source>
        <dbReference type="ARBA" id="ARBA00022962"/>
    </source>
</evidence>
<dbReference type="RefSeq" id="WP_104936555.1">
    <property type="nucleotide sequence ID" value="NZ_CP021255.1"/>
</dbReference>
<dbReference type="GO" id="GO:0006189">
    <property type="term" value="P:'de novo' IMP biosynthetic process"/>
    <property type="evidence" value="ECO:0007669"/>
    <property type="project" value="UniProtKB-UniRule"/>
</dbReference>